<organism evidence="1 2">
    <name type="scientific">Escherichia phage 121Q</name>
    <dbReference type="NCBI Taxonomy" id="1555202"/>
    <lineage>
        <taxon>Viruses</taxon>
        <taxon>Duplodnaviria</taxon>
        <taxon>Heunggongvirae</taxon>
        <taxon>Uroviricota</taxon>
        <taxon>Caudoviricetes</taxon>
        <taxon>Asteriusvirus</taxon>
        <taxon>Asteriusvirus av121Q</taxon>
    </lineage>
</organism>
<reference evidence="1 2" key="1">
    <citation type="submission" date="2014-09" db="EMBL/GenBank/DDBJ databases">
        <authorList>
            <person name="Lapin J.S."/>
            <person name="Pope W.H."/>
            <person name="Hua J."/>
            <person name="Ford M.E."/>
            <person name="Conway J.F."/>
            <person name="Hatfull G.F."/>
            <person name="Hendrix R.W."/>
        </authorList>
    </citation>
    <scope>NUCLEOTIDE SEQUENCE [LARGE SCALE GENOMIC DNA]</scope>
</reference>
<accession>A0A097EXR1</accession>
<dbReference type="RefSeq" id="YP_009101944.1">
    <property type="nucleotide sequence ID" value="NC_025447.1"/>
</dbReference>
<dbReference type="Proteomes" id="UP000029889">
    <property type="component" value="Segment"/>
</dbReference>
<evidence type="ECO:0000313" key="1">
    <source>
        <dbReference type="EMBL" id="AIT14247.1"/>
    </source>
</evidence>
<dbReference type="KEGG" id="vg:22111397"/>
<proteinExistence type="predicted"/>
<dbReference type="EMBL" id="KM507819">
    <property type="protein sequence ID" value="AIT14247.1"/>
    <property type="molecule type" value="Genomic_DNA"/>
</dbReference>
<keyword evidence="2" id="KW-1185">Reference proteome</keyword>
<sequence>MLIIDIKQKYRKFDWFTDSFQLELLHMNISETLCAETQDEFDDRVMNIVMLSCFKHFGYFFGQN</sequence>
<evidence type="ECO:0000313" key="2">
    <source>
        <dbReference type="Proteomes" id="UP000029889"/>
    </source>
</evidence>
<protein>
    <submittedName>
        <fullName evidence="1">Uncharacterized protein</fullName>
    </submittedName>
</protein>
<dbReference type="GeneID" id="22111397"/>
<gene>
    <name evidence="1" type="primary">357</name>
    <name evidence="1" type="ORF">PBI_121Q_357</name>
</gene>
<name>A0A097EXR1_9CAUD</name>